<accession>A0A3P3Y5N6</accession>
<keyword evidence="2" id="KW-0496">Mitochondrion</keyword>
<dbReference type="InterPro" id="IPR001810">
    <property type="entry name" value="F-box_dom"/>
</dbReference>
<dbReference type="PROSITE" id="PS50181">
    <property type="entry name" value="FBOX"/>
    <property type="match status" value="1"/>
</dbReference>
<evidence type="ECO:0000313" key="2">
    <source>
        <dbReference type="EMBL" id="SPQ95487.1"/>
    </source>
</evidence>
<dbReference type="Gene3D" id="1.20.1280.50">
    <property type="match status" value="1"/>
</dbReference>
<feature type="domain" description="F-box" evidence="1">
    <location>
        <begin position="348"/>
        <end position="394"/>
    </location>
</feature>
<dbReference type="InterPro" id="IPR036047">
    <property type="entry name" value="F-box-like_dom_sf"/>
</dbReference>
<dbReference type="SUPFAM" id="SSF81383">
    <property type="entry name" value="F-box domain"/>
    <property type="match status" value="1"/>
</dbReference>
<sequence length="431" mass="47062">MFANTSLAWPRFFGGAHMPKLRKINSCIMSTERKRLPKVFLAAGRGSLYRLMTLRSRRRRSATLVKLHASCLSRRARRAADTRPALSHLRLSVPRSGTCGASHSIRLGAAREADAMTLEEHRGMTAECAVRMSAQQFVAALDEALLAIPAMSRHGHVVGRYVDQETSGSVLDVVVVTIAGRFVVNARLHGDRNAISMTASSPAGVAVPLISAIRHRARRLAALTPIGDELVERVLVHEPRSPVDTLTAAVCSLIEMDGLTRVLAPTYSSASSTARFRTADGRSFLTSMVALNGILLVDALQVGADCHARARLPIRTFVNGQGALRNVTLLVSIVENSIARTMWRPMLPADTLTLPKHILSLCFAFLSARDLARVGTVSSPFGLIASDQRLWKALCKTRGDRIDPLRVRDWKNRFVAGRGRSNALTPSIHFM</sequence>
<protein>
    <recommendedName>
        <fullName evidence="1">F-box domain-containing protein</fullName>
    </recommendedName>
</protein>
<dbReference type="AlphaFoldDB" id="A0A3P3Y5N6"/>
<geneLocation type="mitochondrion" evidence="2"/>
<reference evidence="2 3" key="1">
    <citation type="submission" date="2018-03" db="EMBL/GenBank/DDBJ databases">
        <authorList>
            <person name="Fogelqvist J."/>
        </authorList>
    </citation>
    <scope>NUCLEOTIDE SEQUENCE [LARGE SCALE GENOMIC DNA]</scope>
</reference>
<dbReference type="Proteomes" id="UP000290189">
    <property type="component" value="Unassembled WGS sequence"/>
</dbReference>
<dbReference type="EMBL" id="OVEO01000004">
    <property type="protein sequence ID" value="SPQ95487.1"/>
    <property type="molecule type" value="Genomic_DNA"/>
</dbReference>
<gene>
    <name evidence="2" type="ORF">PLBR_LOCUS2702</name>
</gene>
<name>A0A3P3Y5N6_PLABS</name>
<evidence type="ECO:0000259" key="1">
    <source>
        <dbReference type="PROSITE" id="PS50181"/>
    </source>
</evidence>
<proteinExistence type="predicted"/>
<organism evidence="2 3">
    <name type="scientific">Plasmodiophora brassicae</name>
    <name type="common">Clubroot disease agent</name>
    <dbReference type="NCBI Taxonomy" id="37360"/>
    <lineage>
        <taxon>Eukaryota</taxon>
        <taxon>Sar</taxon>
        <taxon>Rhizaria</taxon>
        <taxon>Endomyxa</taxon>
        <taxon>Phytomyxea</taxon>
        <taxon>Plasmodiophorida</taxon>
        <taxon>Plasmodiophoridae</taxon>
        <taxon>Plasmodiophora</taxon>
    </lineage>
</organism>
<dbReference type="Pfam" id="PF12937">
    <property type="entry name" value="F-box-like"/>
    <property type="match status" value="1"/>
</dbReference>
<evidence type="ECO:0000313" key="3">
    <source>
        <dbReference type="Proteomes" id="UP000290189"/>
    </source>
</evidence>